<name>A0ABV8RDG7_9FLAO</name>
<dbReference type="InterPro" id="IPR000073">
    <property type="entry name" value="AB_hydrolase_1"/>
</dbReference>
<dbReference type="PANTHER" id="PTHR43798:SF33">
    <property type="entry name" value="HYDROLASE, PUTATIVE (AFU_ORTHOLOGUE AFUA_2G14860)-RELATED"/>
    <property type="match status" value="1"/>
</dbReference>
<gene>
    <name evidence="2" type="ORF">ACFOWD_10735</name>
</gene>
<accession>A0ABV8RDG7</accession>
<dbReference type="Proteomes" id="UP001595826">
    <property type="component" value="Unassembled WGS sequence"/>
</dbReference>
<dbReference type="PANTHER" id="PTHR43798">
    <property type="entry name" value="MONOACYLGLYCEROL LIPASE"/>
    <property type="match status" value="1"/>
</dbReference>
<dbReference type="Pfam" id="PF00561">
    <property type="entry name" value="Abhydrolase_1"/>
    <property type="match status" value="1"/>
</dbReference>
<sequence length="293" mass="34583">MITSDNWKERGKFYTISNKQIFVIDEGEYAETIVILHGYPTSSYDYSRVLPELTKHFRVVIHDHLGFGFSDKPDSLTYSLIDQADIALQLWNKMGLKEVSILAHDYGTSVAKEILSRKNHNLIPLKIRRICLCNSSMRLEHLHLRNMGNLLKNKKLGKFIARLTSNSYQKFKKKIKSNSLDPHLNNKYDINNVWDQMNTSQGQKEIHLLSNFINERYTFWHRWTEALKESEIPIKIVWEKNDPIAVKEIAIVMATENQNEKIVWIENDKHYSIIENPKNWMNLVFNFDVKRRF</sequence>
<reference evidence="3" key="1">
    <citation type="journal article" date="2019" name="Int. J. Syst. Evol. Microbiol.">
        <title>The Global Catalogue of Microorganisms (GCM) 10K type strain sequencing project: providing services to taxonomists for standard genome sequencing and annotation.</title>
        <authorList>
            <consortium name="The Broad Institute Genomics Platform"/>
            <consortium name="The Broad Institute Genome Sequencing Center for Infectious Disease"/>
            <person name="Wu L."/>
            <person name="Ma J."/>
        </authorList>
    </citation>
    <scope>NUCLEOTIDE SEQUENCE [LARGE SCALE GENOMIC DNA]</scope>
    <source>
        <strain evidence="3">CECT 8655</strain>
    </source>
</reference>
<evidence type="ECO:0000313" key="2">
    <source>
        <dbReference type="EMBL" id="MFC4269384.1"/>
    </source>
</evidence>
<protein>
    <submittedName>
        <fullName evidence="2">Alpha/beta fold hydrolase</fullName>
    </submittedName>
</protein>
<dbReference type="EMBL" id="JBHSCY010000002">
    <property type="protein sequence ID" value="MFC4269384.1"/>
    <property type="molecule type" value="Genomic_DNA"/>
</dbReference>
<evidence type="ECO:0000259" key="1">
    <source>
        <dbReference type="Pfam" id="PF00561"/>
    </source>
</evidence>
<dbReference type="GO" id="GO:0016787">
    <property type="term" value="F:hydrolase activity"/>
    <property type="evidence" value="ECO:0007669"/>
    <property type="project" value="UniProtKB-KW"/>
</dbReference>
<dbReference type="InterPro" id="IPR029058">
    <property type="entry name" value="AB_hydrolase_fold"/>
</dbReference>
<keyword evidence="2" id="KW-0378">Hydrolase</keyword>
<organism evidence="2 3">
    <name type="scientific">Polaribacter marinivivus</name>
    <dbReference type="NCBI Taxonomy" id="1524260"/>
    <lineage>
        <taxon>Bacteria</taxon>
        <taxon>Pseudomonadati</taxon>
        <taxon>Bacteroidota</taxon>
        <taxon>Flavobacteriia</taxon>
        <taxon>Flavobacteriales</taxon>
        <taxon>Flavobacteriaceae</taxon>
    </lineage>
</organism>
<comment type="caution">
    <text evidence="2">The sequence shown here is derived from an EMBL/GenBank/DDBJ whole genome shotgun (WGS) entry which is preliminary data.</text>
</comment>
<dbReference type="Gene3D" id="3.40.50.1820">
    <property type="entry name" value="alpha/beta hydrolase"/>
    <property type="match status" value="1"/>
</dbReference>
<evidence type="ECO:0000313" key="3">
    <source>
        <dbReference type="Proteomes" id="UP001595826"/>
    </source>
</evidence>
<dbReference type="InterPro" id="IPR050266">
    <property type="entry name" value="AB_hydrolase_sf"/>
</dbReference>
<keyword evidence="3" id="KW-1185">Reference proteome</keyword>
<feature type="domain" description="AB hydrolase-1" evidence="1">
    <location>
        <begin position="32"/>
        <end position="277"/>
    </location>
</feature>
<proteinExistence type="predicted"/>
<dbReference type="SUPFAM" id="SSF53474">
    <property type="entry name" value="alpha/beta-Hydrolases"/>
    <property type="match status" value="1"/>
</dbReference>
<dbReference type="RefSeq" id="WP_377410453.1">
    <property type="nucleotide sequence ID" value="NZ_JBHSCY010000002.1"/>
</dbReference>